<dbReference type="KEGG" id="pmet:G4Y79_18285"/>
<keyword evidence="7 8" id="KW-0472">Membrane</keyword>
<keyword evidence="3" id="KW-1003">Cell membrane</keyword>
<keyword evidence="6 8" id="KW-1133">Transmembrane helix</keyword>
<organism evidence="9 10">
    <name type="scientific">Phototrophicus methaneseepsis</name>
    <dbReference type="NCBI Taxonomy" id="2710758"/>
    <lineage>
        <taxon>Bacteria</taxon>
        <taxon>Bacillati</taxon>
        <taxon>Chloroflexota</taxon>
        <taxon>Candidatus Thermofontia</taxon>
        <taxon>Phototrophicales</taxon>
        <taxon>Phototrophicaceae</taxon>
        <taxon>Phototrophicus</taxon>
    </lineage>
</organism>
<feature type="transmembrane region" description="Helical" evidence="8">
    <location>
        <begin position="6"/>
        <end position="26"/>
    </location>
</feature>
<proteinExistence type="inferred from homology"/>
<dbReference type="NCBIfam" id="TIGR03426">
    <property type="entry name" value="shape_MreD"/>
    <property type="match status" value="1"/>
</dbReference>
<evidence type="ECO:0000256" key="3">
    <source>
        <dbReference type="ARBA" id="ARBA00022475"/>
    </source>
</evidence>
<accession>A0A7S8E7A9</accession>
<comment type="similarity">
    <text evidence="2">Belongs to the MreD family.</text>
</comment>
<comment type="subcellular location">
    <subcellularLocation>
        <location evidence="1">Cell membrane</location>
        <topology evidence="1">Multi-pass membrane protein</topology>
    </subcellularLocation>
</comment>
<evidence type="ECO:0000256" key="5">
    <source>
        <dbReference type="ARBA" id="ARBA00022960"/>
    </source>
</evidence>
<evidence type="ECO:0000256" key="1">
    <source>
        <dbReference type="ARBA" id="ARBA00004651"/>
    </source>
</evidence>
<dbReference type="GO" id="GO:0008360">
    <property type="term" value="P:regulation of cell shape"/>
    <property type="evidence" value="ECO:0007669"/>
    <property type="project" value="UniProtKB-KW"/>
</dbReference>
<name>A0A7S8E7A9_9CHLR</name>
<dbReference type="InterPro" id="IPR007227">
    <property type="entry name" value="Cell_shape_determining_MreD"/>
</dbReference>
<evidence type="ECO:0000256" key="2">
    <source>
        <dbReference type="ARBA" id="ARBA00007776"/>
    </source>
</evidence>
<keyword evidence="4 8" id="KW-0812">Transmembrane</keyword>
<reference evidence="9 10" key="1">
    <citation type="submission" date="2020-02" db="EMBL/GenBank/DDBJ databases">
        <authorList>
            <person name="Zheng R.K."/>
            <person name="Sun C.M."/>
        </authorList>
    </citation>
    <scope>NUCLEOTIDE SEQUENCE [LARGE SCALE GENOMIC DNA]</scope>
    <source>
        <strain evidence="10">rifampicinis</strain>
    </source>
</reference>
<dbReference type="RefSeq" id="WP_195169694.1">
    <property type="nucleotide sequence ID" value="NZ_CP062983.1"/>
</dbReference>
<evidence type="ECO:0000313" key="10">
    <source>
        <dbReference type="Proteomes" id="UP000594468"/>
    </source>
</evidence>
<dbReference type="Proteomes" id="UP000594468">
    <property type="component" value="Chromosome"/>
</dbReference>
<evidence type="ECO:0000256" key="8">
    <source>
        <dbReference type="SAM" id="Phobius"/>
    </source>
</evidence>
<keyword evidence="5" id="KW-0133">Cell shape</keyword>
<dbReference type="Pfam" id="PF04093">
    <property type="entry name" value="MreD"/>
    <property type="match status" value="1"/>
</dbReference>
<feature type="transmembrane region" description="Helical" evidence="8">
    <location>
        <begin position="132"/>
        <end position="152"/>
    </location>
</feature>
<feature type="transmembrane region" description="Helical" evidence="8">
    <location>
        <begin position="95"/>
        <end position="120"/>
    </location>
</feature>
<dbReference type="EMBL" id="CP062983">
    <property type="protein sequence ID" value="QPC81623.1"/>
    <property type="molecule type" value="Genomic_DNA"/>
</dbReference>
<evidence type="ECO:0000256" key="7">
    <source>
        <dbReference type="ARBA" id="ARBA00023136"/>
    </source>
</evidence>
<evidence type="ECO:0000256" key="4">
    <source>
        <dbReference type="ARBA" id="ARBA00022692"/>
    </source>
</evidence>
<dbReference type="AlphaFoldDB" id="A0A7S8E7A9"/>
<sequence length="167" mass="18405">MGYYLSLPILIIAAALQSSVMPQLRIAGGAPDLVLLLVLLWAIHAPLNEAIFWAFLGGLSQDLLSVMPLGSSVIGMLIMIFFIKRLSLQLYRVNIVLVAGYVLLGTIVQTIITQIILFLMGLGLSIGDAFQYVLMPTLFYQLVFLVPVYLVIRGIQRAIYPRPGSRL</sequence>
<evidence type="ECO:0000256" key="6">
    <source>
        <dbReference type="ARBA" id="ARBA00022989"/>
    </source>
</evidence>
<evidence type="ECO:0000313" key="9">
    <source>
        <dbReference type="EMBL" id="QPC81623.1"/>
    </source>
</evidence>
<feature type="transmembrane region" description="Helical" evidence="8">
    <location>
        <begin position="33"/>
        <end position="57"/>
    </location>
</feature>
<dbReference type="GO" id="GO:0005886">
    <property type="term" value="C:plasma membrane"/>
    <property type="evidence" value="ECO:0007669"/>
    <property type="project" value="UniProtKB-SubCell"/>
</dbReference>
<feature type="transmembrane region" description="Helical" evidence="8">
    <location>
        <begin position="63"/>
        <end position="83"/>
    </location>
</feature>
<protein>
    <submittedName>
        <fullName evidence="9">Rod shape-determining protein MreD</fullName>
    </submittedName>
</protein>
<keyword evidence="10" id="KW-1185">Reference proteome</keyword>
<gene>
    <name evidence="9" type="primary">mreD</name>
    <name evidence="9" type="ORF">G4Y79_18285</name>
</gene>